<sequence length="241" mass="26702">MLAQTRHYGFEGRNMISIYGGDSPNVIKALIGMEELGIAYRREPLDIMAGEQFSPEFLAISPNNRIPAIVDDDPADGGEPLSVFESGAILLYLAEKGGALVPASVRARSAAHAWLMWQMSGQGPMLGQAGHFLNYAPERLPYAIARFSREVARLYRVLDTALAHRDFLAGEYSVADIACWPWLLFRAHHVTALSDYPNVARWFAAIGARPAVRRVMADITVDPPQDFDEETRRILFNTGGR</sequence>
<proteinExistence type="predicted"/>
<dbReference type="Pfam" id="PF02798">
    <property type="entry name" value="GST_N"/>
    <property type="match status" value="1"/>
</dbReference>
<dbReference type="PANTHER" id="PTHR44051">
    <property type="entry name" value="GLUTATHIONE S-TRANSFERASE-RELATED"/>
    <property type="match status" value="1"/>
</dbReference>
<dbReference type="InterPro" id="IPR004045">
    <property type="entry name" value="Glutathione_S-Trfase_N"/>
</dbReference>
<dbReference type="InterPro" id="IPR036249">
    <property type="entry name" value="Thioredoxin-like_sf"/>
</dbReference>
<dbReference type="Pfam" id="PF13410">
    <property type="entry name" value="GST_C_2"/>
    <property type="match status" value="1"/>
</dbReference>
<dbReference type="SFLD" id="SFLDS00019">
    <property type="entry name" value="Glutathione_Transferase_(cytos"/>
    <property type="match status" value="1"/>
</dbReference>
<accession>A0A916Z921</accession>
<organism evidence="3 4">
    <name type="scientific">Croceicoccus mobilis</name>
    <dbReference type="NCBI Taxonomy" id="1703339"/>
    <lineage>
        <taxon>Bacteria</taxon>
        <taxon>Pseudomonadati</taxon>
        <taxon>Pseudomonadota</taxon>
        <taxon>Alphaproteobacteria</taxon>
        <taxon>Sphingomonadales</taxon>
        <taxon>Erythrobacteraceae</taxon>
        <taxon>Croceicoccus</taxon>
    </lineage>
</organism>
<dbReference type="SFLD" id="SFLDG00358">
    <property type="entry name" value="Main_(cytGST)"/>
    <property type="match status" value="1"/>
</dbReference>
<evidence type="ECO:0000313" key="3">
    <source>
        <dbReference type="EMBL" id="GGD80521.1"/>
    </source>
</evidence>
<dbReference type="EMBL" id="BMIP01000009">
    <property type="protein sequence ID" value="GGD80521.1"/>
    <property type="molecule type" value="Genomic_DNA"/>
</dbReference>
<feature type="domain" description="GST C-terminal" evidence="2">
    <location>
        <begin position="104"/>
        <end position="227"/>
    </location>
</feature>
<reference evidence="3" key="2">
    <citation type="submission" date="2020-09" db="EMBL/GenBank/DDBJ databases">
        <authorList>
            <person name="Sun Q."/>
            <person name="Zhou Y."/>
        </authorList>
    </citation>
    <scope>NUCLEOTIDE SEQUENCE</scope>
    <source>
        <strain evidence="3">CGMCC 1.15360</strain>
    </source>
</reference>
<keyword evidence="4" id="KW-1185">Reference proteome</keyword>
<dbReference type="Proteomes" id="UP000612349">
    <property type="component" value="Unassembled WGS sequence"/>
</dbReference>
<dbReference type="InterPro" id="IPR036282">
    <property type="entry name" value="Glutathione-S-Trfase_C_sf"/>
</dbReference>
<dbReference type="InterPro" id="IPR010987">
    <property type="entry name" value="Glutathione-S-Trfase_C-like"/>
</dbReference>
<evidence type="ECO:0000259" key="2">
    <source>
        <dbReference type="PROSITE" id="PS50405"/>
    </source>
</evidence>
<name>A0A916Z921_9SPHN</name>
<dbReference type="SUPFAM" id="SSF52833">
    <property type="entry name" value="Thioredoxin-like"/>
    <property type="match status" value="1"/>
</dbReference>
<evidence type="ECO:0000313" key="4">
    <source>
        <dbReference type="Proteomes" id="UP000612349"/>
    </source>
</evidence>
<dbReference type="PANTHER" id="PTHR44051:SF19">
    <property type="entry name" value="DISULFIDE-BOND OXIDOREDUCTASE YFCG"/>
    <property type="match status" value="1"/>
</dbReference>
<dbReference type="PROSITE" id="PS50405">
    <property type="entry name" value="GST_CTER"/>
    <property type="match status" value="1"/>
</dbReference>
<comment type="caution">
    <text evidence="3">The sequence shown here is derived from an EMBL/GenBank/DDBJ whole genome shotgun (WGS) entry which is preliminary data.</text>
</comment>
<dbReference type="Gene3D" id="3.40.30.10">
    <property type="entry name" value="Glutaredoxin"/>
    <property type="match status" value="1"/>
</dbReference>
<evidence type="ECO:0000259" key="1">
    <source>
        <dbReference type="PROSITE" id="PS50404"/>
    </source>
</evidence>
<dbReference type="SFLD" id="SFLDG01151">
    <property type="entry name" value="Main.2:_Nu-like"/>
    <property type="match status" value="1"/>
</dbReference>
<reference evidence="3" key="1">
    <citation type="journal article" date="2014" name="Int. J. Syst. Evol. Microbiol.">
        <title>Complete genome sequence of Corynebacterium casei LMG S-19264T (=DSM 44701T), isolated from a smear-ripened cheese.</title>
        <authorList>
            <consortium name="US DOE Joint Genome Institute (JGI-PGF)"/>
            <person name="Walter F."/>
            <person name="Albersmeier A."/>
            <person name="Kalinowski J."/>
            <person name="Ruckert C."/>
        </authorList>
    </citation>
    <scope>NUCLEOTIDE SEQUENCE</scope>
    <source>
        <strain evidence="3">CGMCC 1.15360</strain>
    </source>
</reference>
<dbReference type="PROSITE" id="PS50404">
    <property type="entry name" value="GST_NTER"/>
    <property type="match status" value="1"/>
</dbReference>
<gene>
    <name evidence="3" type="ORF">GCM10010990_32980</name>
</gene>
<dbReference type="CDD" id="cd03048">
    <property type="entry name" value="GST_N_Ure2p_like"/>
    <property type="match status" value="1"/>
</dbReference>
<protein>
    <submittedName>
        <fullName evidence="3">Thiol:disulfide oxidoreductase</fullName>
    </submittedName>
</protein>
<dbReference type="InterPro" id="IPR040079">
    <property type="entry name" value="Glutathione_S-Trfase"/>
</dbReference>
<dbReference type="Gene3D" id="1.20.1050.10">
    <property type="match status" value="1"/>
</dbReference>
<dbReference type="AlphaFoldDB" id="A0A916Z921"/>
<dbReference type="SUPFAM" id="SSF47616">
    <property type="entry name" value="GST C-terminal domain-like"/>
    <property type="match status" value="1"/>
</dbReference>
<feature type="domain" description="GST N-terminal" evidence="1">
    <location>
        <begin position="13"/>
        <end position="101"/>
    </location>
</feature>